<name>A0A9P8ALA1_9AGAR</name>
<feature type="compositionally biased region" description="Basic and acidic residues" evidence="1">
    <location>
        <begin position="746"/>
        <end position="760"/>
    </location>
</feature>
<comment type="caution">
    <text evidence="3">The sequence shown here is derived from an EMBL/GenBank/DDBJ whole genome shotgun (WGS) entry which is preliminary data.</text>
</comment>
<feature type="compositionally biased region" description="Pro residues" evidence="1">
    <location>
        <begin position="152"/>
        <end position="163"/>
    </location>
</feature>
<feature type="region of interest" description="Disordered" evidence="1">
    <location>
        <begin position="377"/>
        <end position="554"/>
    </location>
</feature>
<protein>
    <recommendedName>
        <fullName evidence="2">SEC7 domain-containing protein</fullName>
    </recommendedName>
</protein>
<evidence type="ECO:0000256" key="1">
    <source>
        <dbReference type="SAM" id="MobiDB-lite"/>
    </source>
</evidence>
<feature type="compositionally biased region" description="Low complexity" evidence="1">
    <location>
        <begin position="989"/>
        <end position="1004"/>
    </location>
</feature>
<feature type="domain" description="SEC7" evidence="2">
    <location>
        <begin position="1256"/>
        <end position="1443"/>
    </location>
</feature>
<proteinExistence type="predicted"/>
<dbReference type="GO" id="GO:0005085">
    <property type="term" value="F:guanyl-nucleotide exchange factor activity"/>
    <property type="evidence" value="ECO:0007669"/>
    <property type="project" value="InterPro"/>
</dbReference>
<sequence length="1729" mass="189531">MLAPYMETTWFCIFRPLVIAVAPGRGRPSHPTVNVPLQPRFLSIYPAFFHSGFGELELNPGLFISMGLCSSDSPILIKALASSFPTTPGHPMENENAAVPDPREQRKLAVAKLKRAASLPRIEGGRRPRMHTEAVSEGEKVQDSRDQTPDIDTPPPEIIEPEVPPVEVDAQIQEPPVEENVEAEEVEEVTVARPSSRSGRRSRSRRRSSRGSKDLKAMKARNMQTPTPTHGDSSPELGVIGLSPVDAPAIPPSPVPFASPLLRTRLLRSPTPNDRPSAPPTPLLPSLEDIQQRKGLQLQRSHSAIGRQTAMHKLTGGTDVYDPSLSPSPTPPSLSAKLRRNLTVTGDERLTAERTLVRKQLLDVLAPRFTKEADAEVISGEDRSAATPSPTSKRRRRRKRSSTNTPIPNAGVSDSEYLTTSTNTPIPPPTPLPPTLPPTPLPQTPQPHLDILPDVRARSATPNHFPSTSASPEQMRSSPLLTLEEEPRTEQDRPEPARRRSVVVEEEEDERSPMLFQYPGLPPSPPEPTPINGSPLRVPHSSDGPSTVSTESAHTGVLGVPIYLSHRTPSKLDTFPSSPYSTPNQERSRREDDEEEVLYPADTYRLRSPYDDGYGREISWIASPVPEIRMPIDDDDDDIDREEDDELDFEDRPPSRTSVPILQQDAYDSSPRASSDSQNVVIESETSPDTTPSQAPPSPPSSMAALSTSLTRASDESISAQAFPLRLSVASPVQGDRSPLTDFMDLDDRILGTDASKRNGGDTASTSTWEKIKSFTRSGSSSGRRSRTNSIGARERRDHTDSSISRESGVSLNSGRMDKHDGSTFALQQSQVMQSPPASASVPLLTTPSVSPVPLASGLDYPQYQSSKLFPFPGMRKLEEQRRAKGRISGSSSTPDVSILGSGIEEEQVPMSAKSLNALQGVELSAEYRIGHQTSDTAMRYQYLNSPPIASSSSQQDYFNIPSAGSSTSKLPMTLPAVRKWLNTKRSKFSSPSSSPGDGASKKASFSDLLRIRKDNEIVTDHEESLTSGTASTLVGKSSSTFPTTVSPQEVSSLSPSPRMGHTESEETPKAKKVVPASETSDDLSPISPPLLSHSSSNIISSPPDLLSPTPDLSSSLSEYPAHSISSTSSISSSHYSSADASGPQGPIVLEQLDENLARGSRSPMWAAAIEEPARKLLISSPVLQVVNANTVKDRFLFLFNDILVIAKPVIQDEDIDRPTVDKTFTVKSVVMLQQLRFSGDRTETQSKSSYAVPPRNPILRTFIHQFSKDPDQAISNLFSKSGIPDDPVFLGQLLFRTMELDRKQLGEYLSRRTSKFVLKSFLDSFGFVGLRLDRALRAFLFSINVSSRSSLDYLADAFAIRWYEANAAIVAYDRDLAQSFVRAIIQMNDIVHGGISQEPGPTGPFRQQVSCREFIEAFRRVDIRCFVSDEVLKQVFDATMREHLSMARPSGSLDCTINVKRPLPARLTYRRQSEPVVLRLPQADPNLSLHLYGEGLVFDPPVLTFAKSSEASFRVTGVSLGPKTMLMYRSGANAVRYSGLPLSNTVIVERAFMRNTFQVAFKNHHGLKRRYMFSVDDPVKKHQWVAELRRRCDDVSSSQTSGTGTFHWATEVMAFRVLQETLVEPAAGPIAKIHKAMEKLSGTRKPKLESMHVRSKSRSQVYHRHGAGRNELDLSSGQISTDAAEEDASGDDHPVWTGRDLEMQCLQNSSIALVLSYLQVGAPAPGVS</sequence>
<feature type="compositionally biased region" description="Basic residues" evidence="1">
    <location>
        <begin position="1654"/>
        <end position="1668"/>
    </location>
</feature>
<feature type="compositionally biased region" description="Pro residues" evidence="1">
    <location>
        <begin position="520"/>
        <end position="529"/>
    </location>
</feature>
<dbReference type="Gene3D" id="1.10.220.20">
    <property type="match status" value="1"/>
</dbReference>
<feature type="region of interest" description="Disordered" evidence="1">
    <location>
        <begin position="880"/>
        <end position="899"/>
    </location>
</feature>
<dbReference type="SUPFAM" id="SSF50729">
    <property type="entry name" value="PH domain-like"/>
    <property type="match status" value="1"/>
</dbReference>
<feature type="compositionally biased region" description="Polar residues" evidence="1">
    <location>
        <begin position="802"/>
        <end position="814"/>
    </location>
</feature>
<dbReference type="RefSeq" id="XP_043033513.1">
    <property type="nucleotide sequence ID" value="XM_043178019.1"/>
</dbReference>
<feature type="compositionally biased region" description="Basic and acidic residues" evidence="1">
    <location>
        <begin position="123"/>
        <end position="148"/>
    </location>
</feature>
<feature type="compositionally biased region" description="Basic and acidic residues" evidence="1">
    <location>
        <begin position="1061"/>
        <end position="1070"/>
    </location>
</feature>
<feature type="compositionally biased region" description="Polar residues" evidence="1">
    <location>
        <begin position="825"/>
        <end position="845"/>
    </location>
</feature>
<feature type="compositionally biased region" description="Basic residues" evidence="1">
    <location>
        <begin position="198"/>
        <end position="210"/>
    </location>
</feature>
<feature type="region of interest" description="Disordered" evidence="1">
    <location>
        <begin position="315"/>
        <end position="336"/>
    </location>
</feature>
<dbReference type="SMART" id="SM00222">
    <property type="entry name" value="Sec7"/>
    <property type="match status" value="1"/>
</dbReference>
<dbReference type="InterPro" id="IPR023394">
    <property type="entry name" value="Sec7_C_sf"/>
</dbReference>
<dbReference type="InterPro" id="IPR000904">
    <property type="entry name" value="Sec7_dom"/>
</dbReference>
<feature type="region of interest" description="Disordered" evidence="1">
    <location>
        <begin position="267"/>
        <end position="286"/>
    </location>
</feature>
<feature type="compositionally biased region" description="Polar residues" evidence="1">
    <location>
        <begin position="543"/>
        <end position="553"/>
    </location>
</feature>
<dbReference type="OrthoDB" id="430364at2759"/>
<dbReference type="SUPFAM" id="SSF48425">
    <property type="entry name" value="Sec7 domain"/>
    <property type="match status" value="1"/>
</dbReference>
<feature type="region of interest" description="Disordered" evidence="1">
    <location>
        <begin position="176"/>
        <end position="238"/>
    </location>
</feature>
<feature type="compositionally biased region" description="Basic and acidic residues" evidence="1">
    <location>
        <begin position="485"/>
        <end position="498"/>
    </location>
</feature>
<organism evidence="3 4">
    <name type="scientific">Guyanagaster necrorhizus</name>
    <dbReference type="NCBI Taxonomy" id="856835"/>
    <lineage>
        <taxon>Eukaryota</taxon>
        <taxon>Fungi</taxon>
        <taxon>Dikarya</taxon>
        <taxon>Basidiomycota</taxon>
        <taxon>Agaricomycotina</taxon>
        <taxon>Agaricomycetes</taxon>
        <taxon>Agaricomycetidae</taxon>
        <taxon>Agaricales</taxon>
        <taxon>Marasmiineae</taxon>
        <taxon>Physalacriaceae</taxon>
        <taxon>Guyanagaster</taxon>
    </lineage>
</organism>
<feature type="region of interest" description="Disordered" evidence="1">
    <location>
        <begin position="119"/>
        <end position="163"/>
    </location>
</feature>
<evidence type="ECO:0000313" key="4">
    <source>
        <dbReference type="Proteomes" id="UP000812287"/>
    </source>
</evidence>
<feature type="compositionally biased region" description="Polar residues" evidence="1">
    <location>
        <begin position="222"/>
        <end position="232"/>
    </location>
</feature>
<reference evidence="3" key="1">
    <citation type="submission" date="2020-11" db="EMBL/GenBank/DDBJ databases">
        <title>Adaptations for nitrogen fixation in a non-lichenized fungal sporocarp promotes dispersal by wood-feeding termites.</title>
        <authorList>
            <consortium name="DOE Joint Genome Institute"/>
            <person name="Koch R.A."/>
            <person name="Yoon G."/>
            <person name="Arayal U."/>
            <person name="Lail K."/>
            <person name="Amirebrahimi M."/>
            <person name="Labutti K."/>
            <person name="Lipzen A."/>
            <person name="Riley R."/>
            <person name="Barry K."/>
            <person name="Henrissat B."/>
            <person name="Grigoriev I.V."/>
            <person name="Herr J.R."/>
            <person name="Aime M.C."/>
        </authorList>
    </citation>
    <scope>NUCLEOTIDE SEQUENCE</scope>
    <source>
        <strain evidence="3">MCA 3950</strain>
    </source>
</reference>
<feature type="compositionally biased region" description="Low complexity" evidence="1">
    <location>
        <begin position="1083"/>
        <end position="1120"/>
    </location>
</feature>
<dbReference type="Proteomes" id="UP000812287">
    <property type="component" value="Unassembled WGS sequence"/>
</dbReference>
<evidence type="ECO:0000259" key="2">
    <source>
        <dbReference type="PROSITE" id="PS50190"/>
    </source>
</evidence>
<dbReference type="InterPro" id="IPR035999">
    <property type="entry name" value="Sec7_dom_sf"/>
</dbReference>
<dbReference type="Pfam" id="PF01369">
    <property type="entry name" value="Sec7"/>
    <property type="match status" value="1"/>
</dbReference>
<dbReference type="PRINTS" id="PR01217">
    <property type="entry name" value="PRICHEXTENSN"/>
</dbReference>
<keyword evidence="4" id="KW-1185">Reference proteome</keyword>
<feature type="compositionally biased region" description="Acidic residues" evidence="1">
    <location>
        <begin position="176"/>
        <end position="188"/>
    </location>
</feature>
<feature type="region of interest" description="Disordered" evidence="1">
    <location>
        <begin position="567"/>
        <end position="845"/>
    </location>
</feature>
<dbReference type="Gene3D" id="2.30.29.30">
    <property type="entry name" value="Pleckstrin-homology domain (PH domain)/Phosphotyrosine-binding domain (PTB)"/>
    <property type="match status" value="1"/>
</dbReference>
<feature type="compositionally biased region" description="Basic residues" evidence="1">
    <location>
        <begin position="392"/>
        <end position="401"/>
    </location>
</feature>
<evidence type="ECO:0000313" key="3">
    <source>
        <dbReference type="EMBL" id="KAG7440013.1"/>
    </source>
</evidence>
<dbReference type="GeneID" id="66100306"/>
<feature type="compositionally biased region" description="Acidic residues" evidence="1">
    <location>
        <begin position="633"/>
        <end position="649"/>
    </location>
</feature>
<feature type="region of interest" description="Disordered" evidence="1">
    <location>
        <begin position="1642"/>
        <end position="1695"/>
    </location>
</feature>
<feature type="region of interest" description="Disordered" evidence="1">
    <location>
        <begin position="985"/>
        <end position="1006"/>
    </location>
</feature>
<feature type="compositionally biased region" description="Pro residues" evidence="1">
    <location>
        <begin position="425"/>
        <end position="445"/>
    </location>
</feature>
<dbReference type="PROSITE" id="PS50190">
    <property type="entry name" value="SEC7"/>
    <property type="match status" value="1"/>
</dbReference>
<accession>A0A9P8ALA1</accession>
<feature type="compositionally biased region" description="Polar residues" evidence="1">
    <location>
        <begin position="1026"/>
        <end position="1056"/>
    </location>
</feature>
<feature type="region of interest" description="Disordered" evidence="1">
    <location>
        <begin position="950"/>
        <end position="972"/>
    </location>
</feature>
<feature type="compositionally biased region" description="Polar residues" evidence="1">
    <location>
        <begin position="575"/>
        <end position="585"/>
    </location>
</feature>
<feature type="region of interest" description="Disordered" evidence="1">
    <location>
        <begin position="1020"/>
        <end position="1120"/>
    </location>
</feature>
<dbReference type="InterPro" id="IPR011993">
    <property type="entry name" value="PH-like_dom_sf"/>
</dbReference>
<feature type="compositionally biased region" description="Polar residues" evidence="1">
    <location>
        <begin position="950"/>
        <end position="971"/>
    </location>
</feature>
<dbReference type="Gene3D" id="1.10.1000.11">
    <property type="entry name" value="Arf Nucleotide-binding Site Opener,domain 2"/>
    <property type="match status" value="1"/>
</dbReference>
<feature type="compositionally biased region" description="Low complexity" evidence="1">
    <location>
        <begin position="701"/>
        <end position="712"/>
    </location>
</feature>
<feature type="compositionally biased region" description="Polar residues" evidence="1">
    <location>
        <begin position="671"/>
        <end position="685"/>
    </location>
</feature>
<dbReference type="GO" id="GO:0032012">
    <property type="term" value="P:regulation of ARF protein signal transduction"/>
    <property type="evidence" value="ECO:0007669"/>
    <property type="project" value="InterPro"/>
</dbReference>
<feature type="compositionally biased region" description="Polar residues" evidence="1">
    <location>
        <begin position="460"/>
        <end position="475"/>
    </location>
</feature>
<dbReference type="EMBL" id="MU250578">
    <property type="protein sequence ID" value="KAG7440013.1"/>
    <property type="molecule type" value="Genomic_DNA"/>
</dbReference>
<feature type="compositionally biased region" description="Basic and acidic residues" evidence="1">
    <location>
        <begin position="604"/>
        <end position="615"/>
    </location>
</feature>
<gene>
    <name evidence="3" type="ORF">BT62DRAFT_1013158</name>
</gene>